<feature type="non-terminal residue" evidence="1">
    <location>
        <position position="1"/>
    </location>
</feature>
<reference evidence="1" key="1">
    <citation type="submission" date="2022-07" db="EMBL/GenBank/DDBJ databases">
        <title>Phylogenomic reconstructions and comparative analyses of Kickxellomycotina fungi.</title>
        <authorList>
            <person name="Reynolds N.K."/>
            <person name="Stajich J.E."/>
            <person name="Barry K."/>
            <person name="Grigoriev I.V."/>
            <person name="Crous P."/>
            <person name="Smith M.E."/>
        </authorList>
    </citation>
    <scope>NUCLEOTIDE SEQUENCE</scope>
    <source>
        <strain evidence="1">Benny 63K</strain>
    </source>
</reference>
<dbReference type="EMBL" id="JANBPG010001040">
    <property type="protein sequence ID" value="KAJ1892160.1"/>
    <property type="molecule type" value="Genomic_DNA"/>
</dbReference>
<keyword evidence="1" id="KW-0648">Protein biosynthesis</keyword>
<protein>
    <submittedName>
        <fullName evidence="1">Transcription elongation factor spt6</fullName>
    </submittedName>
</protein>
<organism evidence="1 2">
    <name type="scientific">Kickxella alabastrina</name>
    <dbReference type="NCBI Taxonomy" id="61397"/>
    <lineage>
        <taxon>Eukaryota</taxon>
        <taxon>Fungi</taxon>
        <taxon>Fungi incertae sedis</taxon>
        <taxon>Zoopagomycota</taxon>
        <taxon>Kickxellomycotina</taxon>
        <taxon>Kickxellomycetes</taxon>
        <taxon>Kickxellales</taxon>
        <taxon>Kickxellaceae</taxon>
        <taxon>Kickxella</taxon>
    </lineage>
</organism>
<name>A0ACC1IHK7_9FUNG</name>
<sequence>SRFDARDPTRDADVFAADAERSARVVAGLLEQFVSSAAGDDAWDAERRDALFAAVRDHVLPLIWRETAQRLATQAFDVVADACRRALERRIDMQPPRTPGMAEGASPRVAVVAGGGFDASSRGALRVVVVDENGCVRAEFSADSMRVDDASIGGAGNGVAALMDAISAHAVNVVTVAGMSLQTRRLFDDVNAAVTAHGANVLVTYASDEAARLWCDSAAAREELPALRREERYCVAVARTLQDAPAAYASLGARVLSLPLHSAQRDVDQGALLAVVERAFVNVVNRVGVDVNRAAAHAHLQPALTFVAGLGPRKAQGIVARIGGVDRALESRNDLIIRNLITRDVFVNCVAFLRVRPATEPLDATLIHPEDYDLARKMALDALDIEDDGDDGRSRRRSDAPSRYVAEVMRRAPEKLDELELSKYADEINRLTKTQKLETLKFIRNELQSKNSDPRPEYVQPSDADVLHMMTGETVGGTLKEDGSCVVAATVIRVQPRFAIARLDSGLEGFIGIANVSDQRIDEVSSELAPGQAVVALVKRIDLEKMSLDLSIRPSDVSQAVGRLRQPLPDAHAVDVYFDMDAEAALRERAKAQQNKASARTRNIPHPLFKPLNAREAERYLAARPRGDCVIRPSSRGVDHIAVTWKVAEGLFQHIDVREEGKPSDAALGHTFIVGDSAYTDLDELVALHVDPIARKLDEVKRSPKFYDPEHDPLYAAEPADHVLGPNDFTEDYGNRRLALWDARITRHLDTLAQSTGRGAYCICLSLSKPGALLLAFKPTPAYRGITKWTARVEPNEYRLGDRGRYPDINGLIIGFKTMQMNPAALQKNSASANVRGEASSRRESSYRSSHNAGPSSSSRWGDREQRDADTDRYRDRDSRDRGREYDRDRDRDRDRGRGRDGDRDRARDRDRDHGSRDYDRDRDRDRDRNRDRDRSSRHNHNSAASGGGGGSTGWDAAPAASSSSHRHSSNTASASGWNI</sequence>
<proteinExistence type="predicted"/>
<comment type="caution">
    <text evidence="1">The sequence shown here is derived from an EMBL/GenBank/DDBJ whole genome shotgun (WGS) entry which is preliminary data.</text>
</comment>
<gene>
    <name evidence="1" type="primary">SPT6_1</name>
    <name evidence="1" type="ORF">LPJ66_006506</name>
</gene>
<keyword evidence="1" id="KW-0251">Elongation factor</keyword>
<keyword evidence="2" id="KW-1185">Reference proteome</keyword>
<evidence type="ECO:0000313" key="2">
    <source>
        <dbReference type="Proteomes" id="UP001150581"/>
    </source>
</evidence>
<dbReference type="Proteomes" id="UP001150581">
    <property type="component" value="Unassembled WGS sequence"/>
</dbReference>
<evidence type="ECO:0000313" key="1">
    <source>
        <dbReference type="EMBL" id="KAJ1892160.1"/>
    </source>
</evidence>
<accession>A0ACC1IHK7</accession>